<name>A0AAP0H6X0_9ASTR</name>
<dbReference type="FunFam" id="3.40.50.150:FF:000294">
    <property type="entry name" value="O-methyltransferase family protein"/>
    <property type="match status" value="1"/>
</dbReference>
<dbReference type="SUPFAM" id="SSF53335">
    <property type="entry name" value="S-adenosyl-L-methionine-dependent methyltransferases"/>
    <property type="match status" value="1"/>
</dbReference>
<gene>
    <name evidence="8" type="ORF">SSX86_003575</name>
</gene>
<dbReference type="Proteomes" id="UP001408789">
    <property type="component" value="Unassembled WGS sequence"/>
</dbReference>
<evidence type="ECO:0000256" key="2">
    <source>
        <dbReference type="ARBA" id="ARBA00022679"/>
    </source>
</evidence>
<feature type="active site" description="Proton acceptor" evidence="5">
    <location>
        <position position="261"/>
    </location>
</feature>
<dbReference type="Gene3D" id="3.40.50.150">
    <property type="entry name" value="Vaccinia Virus protein VP39"/>
    <property type="match status" value="1"/>
</dbReference>
<dbReference type="InterPro" id="IPR012967">
    <property type="entry name" value="COMT_dimerisation"/>
</dbReference>
<dbReference type="GO" id="GO:0008171">
    <property type="term" value="F:O-methyltransferase activity"/>
    <property type="evidence" value="ECO:0007669"/>
    <property type="project" value="InterPro"/>
</dbReference>
<evidence type="ECO:0000259" key="7">
    <source>
        <dbReference type="Pfam" id="PF08100"/>
    </source>
</evidence>
<dbReference type="AlphaFoldDB" id="A0AAP0H6X0"/>
<proteinExistence type="inferred from homology"/>
<keyword evidence="9" id="KW-1185">Reference proteome</keyword>
<reference evidence="8 9" key="1">
    <citation type="submission" date="2024-04" db="EMBL/GenBank/DDBJ databases">
        <title>The reference genome of an endangered Asteraceae, Deinandra increscens subsp. villosa, native to the Central Coast of California.</title>
        <authorList>
            <person name="Guilliams M."/>
            <person name="Hasenstab-Lehman K."/>
            <person name="Meyer R."/>
            <person name="Mcevoy S."/>
        </authorList>
    </citation>
    <scope>NUCLEOTIDE SEQUENCE [LARGE SCALE GENOMIC DNA]</scope>
    <source>
        <tissue evidence="8">Leaf</tissue>
    </source>
</reference>
<dbReference type="PANTHER" id="PTHR11746">
    <property type="entry name" value="O-METHYLTRANSFERASE"/>
    <property type="match status" value="1"/>
</dbReference>
<feature type="domain" description="O-methyltransferase dimerisation" evidence="7">
    <location>
        <begin position="26"/>
        <end position="107"/>
    </location>
</feature>
<protein>
    <recommendedName>
        <fullName evidence="10">O-methyltransferase</fullName>
    </recommendedName>
</protein>
<comment type="similarity">
    <text evidence="4">Belongs to the class I-like SAM-binding methyltransferase superfamily. Cation-independent O-methyltransferase family. COMT subfamily.</text>
</comment>
<dbReference type="EMBL" id="JBCNJP010000007">
    <property type="protein sequence ID" value="KAK9075254.1"/>
    <property type="molecule type" value="Genomic_DNA"/>
</dbReference>
<keyword evidence="1" id="KW-0489">Methyltransferase</keyword>
<dbReference type="InterPro" id="IPR001077">
    <property type="entry name" value="COMT_C"/>
</dbReference>
<dbReference type="InterPro" id="IPR036388">
    <property type="entry name" value="WH-like_DNA-bd_sf"/>
</dbReference>
<evidence type="ECO:0000256" key="3">
    <source>
        <dbReference type="ARBA" id="ARBA00022691"/>
    </source>
</evidence>
<dbReference type="InterPro" id="IPR036390">
    <property type="entry name" value="WH_DNA-bd_sf"/>
</dbReference>
<dbReference type="SUPFAM" id="SSF46785">
    <property type="entry name" value="Winged helix' DNA-binding domain"/>
    <property type="match status" value="1"/>
</dbReference>
<keyword evidence="3" id="KW-0949">S-adenosyl-L-methionine</keyword>
<dbReference type="InterPro" id="IPR016461">
    <property type="entry name" value="COMT-like"/>
</dbReference>
<dbReference type="GO" id="GO:0032259">
    <property type="term" value="P:methylation"/>
    <property type="evidence" value="ECO:0007669"/>
    <property type="project" value="UniProtKB-KW"/>
</dbReference>
<dbReference type="Pfam" id="PF00891">
    <property type="entry name" value="Methyltransf_2"/>
    <property type="match status" value="1"/>
</dbReference>
<sequence>MNSEIKIDKNISKGEELAPHEEMLGIILGFIPLAVVKCAIDLGIPDILDNHESPMTLDDLASQLKCPKSSLYRIMRFLIRYNVFQEKPIISETVGYTQSPLSRLLTRSGKHSVTDIALLQSSPVMMAPWNTLSAWISGKGDSSPFEAAHGTDVWGFFAANPSHIKPFNDGMACDARAAVTAVIEGCPEVFSGLRTLVDVGGADGAALRSIVEACPWINGINFDLPHVVSEAQESVGVQHVGGNMFDYVPKADAVYLMKVLHDWADDECIAILRRCREAIPQDTGKVIVVDAVLGREEDHKINKVGLMLDMAMMTYTSKGKERTYEEWAYVFYEAGFTRFTIKHIQIYHSVIEVYP</sequence>
<keyword evidence="2" id="KW-0808">Transferase</keyword>
<evidence type="ECO:0008006" key="10">
    <source>
        <dbReference type="Google" id="ProtNLM"/>
    </source>
</evidence>
<dbReference type="GO" id="GO:0046983">
    <property type="term" value="F:protein dimerization activity"/>
    <property type="evidence" value="ECO:0007669"/>
    <property type="project" value="InterPro"/>
</dbReference>
<comment type="caution">
    <text evidence="8">The sequence shown here is derived from an EMBL/GenBank/DDBJ whole genome shotgun (WGS) entry which is preliminary data.</text>
</comment>
<evidence type="ECO:0000256" key="4">
    <source>
        <dbReference type="ARBA" id="ARBA00034481"/>
    </source>
</evidence>
<feature type="domain" description="O-methyltransferase C-terminal" evidence="6">
    <location>
        <begin position="129"/>
        <end position="336"/>
    </location>
</feature>
<evidence type="ECO:0000256" key="5">
    <source>
        <dbReference type="PIRSR" id="PIRSR005739-1"/>
    </source>
</evidence>
<dbReference type="InterPro" id="IPR029063">
    <property type="entry name" value="SAM-dependent_MTases_sf"/>
</dbReference>
<evidence type="ECO:0000313" key="9">
    <source>
        <dbReference type="Proteomes" id="UP001408789"/>
    </source>
</evidence>
<dbReference type="PIRSF" id="PIRSF005739">
    <property type="entry name" value="O-mtase"/>
    <property type="match status" value="1"/>
</dbReference>
<dbReference type="Gene3D" id="1.10.10.10">
    <property type="entry name" value="Winged helix-like DNA-binding domain superfamily/Winged helix DNA-binding domain"/>
    <property type="match status" value="1"/>
</dbReference>
<dbReference type="Pfam" id="PF08100">
    <property type="entry name" value="Dimerisation"/>
    <property type="match status" value="1"/>
</dbReference>
<dbReference type="PROSITE" id="PS51683">
    <property type="entry name" value="SAM_OMT_II"/>
    <property type="match status" value="1"/>
</dbReference>
<evidence type="ECO:0000259" key="6">
    <source>
        <dbReference type="Pfam" id="PF00891"/>
    </source>
</evidence>
<evidence type="ECO:0000256" key="1">
    <source>
        <dbReference type="ARBA" id="ARBA00022603"/>
    </source>
</evidence>
<accession>A0AAP0H6X0</accession>
<organism evidence="8 9">
    <name type="scientific">Deinandra increscens subsp. villosa</name>
    <dbReference type="NCBI Taxonomy" id="3103831"/>
    <lineage>
        <taxon>Eukaryota</taxon>
        <taxon>Viridiplantae</taxon>
        <taxon>Streptophyta</taxon>
        <taxon>Embryophyta</taxon>
        <taxon>Tracheophyta</taxon>
        <taxon>Spermatophyta</taxon>
        <taxon>Magnoliopsida</taxon>
        <taxon>eudicotyledons</taxon>
        <taxon>Gunneridae</taxon>
        <taxon>Pentapetalae</taxon>
        <taxon>asterids</taxon>
        <taxon>campanulids</taxon>
        <taxon>Asterales</taxon>
        <taxon>Asteraceae</taxon>
        <taxon>Asteroideae</taxon>
        <taxon>Heliantheae alliance</taxon>
        <taxon>Madieae</taxon>
        <taxon>Madiinae</taxon>
        <taxon>Deinandra</taxon>
    </lineage>
</organism>
<evidence type="ECO:0000313" key="8">
    <source>
        <dbReference type="EMBL" id="KAK9075254.1"/>
    </source>
</evidence>